<proteinExistence type="predicted"/>
<gene>
    <name evidence="1" type="ORF">BC938DRAFT_471926</name>
</gene>
<dbReference type="EMBL" id="RBNJ01012581">
    <property type="protein sequence ID" value="RUS25589.1"/>
    <property type="molecule type" value="Genomic_DNA"/>
</dbReference>
<accession>A0A433Q763</accession>
<evidence type="ECO:0000313" key="2">
    <source>
        <dbReference type="Proteomes" id="UP000274822"/>
    </source>
</evidence>
<name>A0A433Q763_9FUNG</name>
<protein>
    <recommendedName>
        <fullName evidence="3">Proteasome activator Blm10 mid region domain-containing protein</fullName>
    </recommendedName>
</protein>
<evidence type="ECO:0000313" key="1">
    <source>
        <dbReference type="EMBL" id="RUS25589.1"/>
    </source>
</evidence>
<dbReference type="Proteomes" id="UP000274822">
    <property type="component" value="Unassembled WGS sequence"/>
</dbReference>
<dbReference type="GO" id="GO:0016423">
    <property type="term" value="F:tRNA (guanine) methyltransferase activity"/>
    <property type="evidence" value="ECO:0007669"/>
    <property type="project" value="TreeGrafter"/>
</dbReference>
<comment type="caution">
    <text evidence="1">The sequence shown here is derived from an EMBL/GenBank/DDBJ whole genome shotgun (WGS) entry which is preliminary data.</text>
</comment>
<reference evidence="1 2" key="1">
    <citation type="journal article" date="2018" name="New Phytol.">
        <title>Phylogenomics of Endogonaceae and evolution of mycorrhizas within Mucoromycota.</title>
        <authorList>
            <person name="Chang Y."/>
            <person name="Desiro A."/>
            <person name="Na H."/>
            <person name="Sandor L."/>
            <person name="Lipzen A."/>
            <person name="Clum A."/>
            <person name="Barry K."/>
            <person name="Grigoriev I.V."/>
            <person name="Martin F.M."/>
            <person name="Stajich J.E."/>
            <person name="Smith M.E."/>
            <person name="Bonito G."/>
            <person name="Spatafora J.W."/>
        </authorList>
    </citation>
    <scope>NUCLEOTIDE SEQUENCE [LARGE SCALE GENOMIC DNA]</scope>
    <source>
        <strain evidence="1 2">AD002</strain>
    </source>
</reference>
<dbReference type="AlphaFoldDB" id="A0A433Q763"/>
<keyword evidence="2" id="KW-1185">Reference proteome</keyword>
<dbReference type="InterPro" id="IPR045330">
    <property type="entry name" value="TRM3/TARBP1"/>
</dbReference>
<sequence length="217" mass="24980">MSRYFNWSVDANEDWETLWDDFFLLYDIMHEPVSHLVEPVLPRFDLILRKPNPSTPHLHSTWWALLFYRGFQNDTVSVKRRILEYVLSIESPEALNVLGCEFEFIFSALLTTLDNTALYSVPTLGTMVSPFGEMVRTFCGRLIKAYEKDEDRYYTFSNAILLSSETISTPAHSSCILRHWEFDPDIVHHGGARGGDSHACLGTRGFEISTRFGRKTS</sequence>
<dbReference type="PANTHER" id="PTHR12029:SF11">
    <property type="entry name" value="METHYLTRANSFERASE TARBP1-RELATED"/>
    <property type="match status" value="1"/>
</dbReference>
<dbReference type="PANTHER" id="PTHR12029">
    <property type="entry name" value="RNA METHYLTRANSFERASE"/>
    <property type="match status" value="1"/>
</dbReference>
<dbReference type="GO" id="GO:0030488">
    <property type="term" value="P:tRNA methylation"/>
    <property type="evidence" value="ECO:0007669"/>
    <property type="project" value="TreeGrafter"/>
</dbReference>
<organism evidence="1 2">
    <name type="scientific">Jimgerdemannia flammicorona</name>
    <dbReference type="NCBI Taxonomy" id="994334"/>
    <lineage>
        <taxon>Eukaryota</taxon>
        <taxon>Fungi</taxon>
        <taxon>Fungi incertae sedis</taxon>
        <taxon>Mucoromycota</taxon>
        <taxon>Mucoromycotina</taxon>
        <taxon>Endogonomycetes</taxon>
        <taxon>Endogonales</taxon>
        <taxon>Endogonaceae</taxon>
        <taxon>Jimgerdemannia</taxon>
    </lineage>
</organism>
<evidence type="ECO:0008006" key="3">
    <source>
        <dbReference type="Google" id="ProtNLM"/>
    </source>
</evidence>